<dbReference type="GO" id="GO:0016874">
    <property type="term" value="F:ligase activity"/>
    <property type="evidence" value="ECO:0007669"/>
    <property type="project" value="UniProtKB-KW"/>
</dbReference>
<accession>A0A0A9WYR7</accession>
<sequence>EDGVLCWDALAQRDDCDKHASNSVLRTVNTSDGFPWVAGSSKIWSSLGGGYRKLSTKLYGLEVKVRKKFSYCETAPAAAYELEDMPRHLLRQALREIQMNVKAQIGEVVRLSIPNIDLQTSTVL</sequence>
<protein>
    <submittedName>
        <fullName evidence="1">D-alanine--D-alanine ligase</fullName>
    </submittedName>
</protein>
<dbReference type="AlphaFoldDB" id="A0A0A9WYR7"/>
<reference evidence="1" key="2">
    <citation type="submission" date="2014-07" db="EMBL/GenBank/DDBJ databases">
        <authorList>
            <person name="Hull J."/>
        </authorList>
    </citation>
    <scope>NUCLEOTIDE SEQUENCE</scope>
</reference>
<feature type="non-terminal residue" evidence="1">
    <location>
        <position position="1"/>
    </location>
</feature>
<proteinExistence type="predicted"/>
<organism evidence="1">
    <name type="scientific">Lygus hesperus</name>
    <name type="common">Western plant bug</name>
    <dbReference type="NCBI Taxonomy" id="30085"/>
    <lineage>
        <taxon>Eukaryota</taxon>
        <taxon>Metazoa</taxon>
        <taxon>Ecdysozoa</taxon>
        <taxon>Arthropoda</taxon>
        <taxon>Hexapoda</taxon>
        <taxon>Insecta</taxon>
        <taxon>Pterygota</taxon>
        <taxon>Neoptera</taxon>
        <taxon>Paraneoptera</taxon>
        <taxon>Hemiptera</taxon>
        <taxon>Heteroptera</taxon>
        <taxon>Panheteroptera</taxon>
        <taxon>Cimicomorpha</taxon>
        <taxon>Miridae</taxon>
        <taxon>Mirini</taxon>
        <taxon>Lygus</taxon>
    </lineage>
</organism>
<keyword evidence="1" id="KW-0436">Ligase</keyword>
<reference evidence="1" key="1">
    <citation type="journal article" date="2014" name="PLoS ONE">
        <title>Transcriptome-Based Identification of ABC Transporters in the Western Tarnished Plant Bug Lygus hesperus.</title>
        <authorList>
            <person name="Hull J.J."/>
            <person name="Chaney K."/>
            <person name="Geib S.M."/>
            <person name="Fabrick J.A."/>
            <person name="Brent C.S."/>
            <person name="Walsh D."/>
            <person name="Lavine L.C."/>
        </authorList>
    </citation>
    <scope>NUCLEOTIDE SEQUENCE</scope>
</reference>
<feature type="non-terminal residue" evidence="1">
    <location>
        <position position="124"/>
    </location>
</feature>
<gene>
    <name evidence="1" type="primary">ddl_7</name>
    <name evidence="1" type="ORF">CM83_104817</name>
</gene>
<dbReference type="EMBL" id="GBHO01031961">
    <property type="protein sequence ID" value="JAG11643.1"/>
    <property type="molecule type" value="Transcribed_RNA"/>
</dbReference>
<name>A0A0A9WYR7_LYGHE</name>
<evidence type="ECO:0000313" key="1">
    <source>
        <dbReference type="EMBL" id="JAG11643.1"/>
    </source>
</evidence>